<dbReference type="Proteomes" id="UP000018896">
    <property type="component" value="Unassembled WGS sequence"/>
</dbReference>
<feature type="transmembrane region" description="Helical" evidence="1">
    <location>
        <begin position="46"/>
        <end position="65"/>
    </location>
</feature>
<protein>
    <submittedName>
        <fullName evidence="2">Uncharacterized protein</fullName>
    </submittedName>
</protein>
<accession>W4QP37</accession>
<keyword evidence="1" id="KW-1133">Transmembrane helix</keyword>
<comment type="caution">
    <text evidence="2">The sequence shown here is derived from an EMBL/GenBank/DDBJ whole genome shotgun (WGS) entry which is preliminary data.</text>
</comment>
<organism evidence="2 3">
    <name type="scientific">Halalkalibacter akibai (strain ATCC 43226 / DSM 21942 / CIP 109018 / JCM 9157 / 1139)</name>
    <name type="common">Bacillus akibai</name>
    <dbReference type="NCBI Taxonomy" id="1236973"/>
    <lineage>
        <taxon>Bacteria</taxon>
        <taxon>Bacillati</taxon>
        <taxon>Bacillota</taxon>
        <taxon>Bacilli</taxon>
        <taxon>Bacillales</taxon>
        <taxon>Bacillaceae</taxon>
        <taxon>Halalkalibacter</taxon>
    </lineage>
</organism>
<evidence type="ECO:0000313" key="3">
    <source>
        <dbReference type="Proteomes" id="UP000018896"/>
    </source>
</evidence>
<dbReference type="eggNOG" id="ENOG5030DBV">
    <property type="taxonomic scope" value="Bacteria"/>
</dbReference>
<dbReference type="STRING" id="1236973.JCM9157_693"/>
<feature type="transmembrane region" description="Helical" evidence="1">
    <location>
        <begin position="74"/>
        <end position="94"/>
    </location>
</feature>
<dbReference type="EMBL" id="BAUV01000003">
    <property type="protein sequence ID" value="GAE33672.1"/>
    <property type="molecule type" value="Genomic_DNA"/>
</dbReference>
<reference evidence="2 3" key="1">
    <citation type="journal article" date="2014" name="Genome Announc.">
        <title>Draft Genome Sequences of Three Alkaliphilic Bacillus Strains, Bacillus wakoensis JCM 9140T, Bacillus akibai JCM 9157T, and Bacillus hemicellulosilyticus JCM 9152T.</title>
        <authorList>
            <person name="Yuki M."/>
            <person name="Oshima K."/>
            <person name="Suda W."/>
            <person name="Oshida Y."/>
            <person name="Kitamura K."/>
            <person name="Iida T."/>
            <person name="Hattori M."/>
            <person name="Ohkuma M."/>
        </authorList>
    </citation>
    <scope>NUCLEOTIDE SEQUENCE [LARGE SCALE GENOMIC DNA]</scope>
    <source>
        <strain evidence="2 3">JCM 9157</strain>
    </source>
</reference>
<evidence type="ECO:0000313" key="2">
    <source>
        <dbReference type="EMBL" id="GAE33672.1"/>
    </source>
</evidence>
<name>W4QP37_HALA3</name>
<keyword evidence="3" id="KW-1185">Reference proteome</keyword>
<gene>
    <name evidence="2" type="ORF">JCM9157_693</name>
</gene>
<keyword evidence="1" id="KW-0472">Membrane</keyword>
<sequence length="123" mass="14101">MIEDEYADPVTVFIEEGFINKEKYEMEMTTGQALTLVMSINQADDLWMISMVLIMLFLTGFFILFSSPIRESKYIIWYVGFYLLLLIIVVIWIYTTQSGITEDIVRNIELINVSSGGVTGFTS</sequence>
<dbReference type="AlphaFoldDB" id="W4QP37"/>
<evidence type="ECO:0000256" key="1">
    <source>
        <dbReference type="SAM" id="Phobius"/>
    </source>
</evidence>
<keyword evidence="1" id="KW-0812">Transmembrane</keyword>
<proteinExistence type="predicted"/>